<sequence>MDIPSKKNGGVIKWTEIMDALLIESLLHQQQIGNRINGQWTSSSYDFMVKELREKLKLPLLKKEHLQNRQKTLKKNFNDAHDMFKHSSGFGWDSESKLFLAEPEVWKTLIETKPEAKKWMTTPIPFYDKLMDLYAKDRANGEGSLTAKERARQRSDNGKDSPPNNIEAIDDLVSQNEIILEDFGCNNSPIMQKLGSSGASKNESKGESSSKGKKRKGSPDDDYEIQVLKEGLDSVAEAIREGNSILKQIRPRVYSSDEIFEEIVNLGVEESKQFTSSFHSFPSFRSCFNLH</sequence>
<protein>
    <recommendedName>
        <fullName evidence="2">Myb/SANT-like domain-containing protein</fullName>
    </recommendedName>
</protein>
<feature type="domain" description="Myb/SANT-like" evidence="2">
    <location>
        <begin position="13"/>
        <end position="108"/>
    </location>
</feature>
<dbReference type="EnsemblPlants" id="AUR62008529-RA">
    <property type="protein sequence ID" value="AUR62008529-RA:cds"/>
    <property type="gene ID" value="AUR62008529"/>
</dbReference>
<evidence type="ECO:0000313" key="3">
    <source>
        <dbReference type="EnsemblPlants" id="AUR62008529-RA:cds"/>
    </source>
</evidence>
<evidence type="ECO:0000256" key="1">
    <source>
        <dbReference type="SAM" id="MobiDB-lite"/>
    </source>
</evidence>
<evidence type="ECO:0000259" key="2">
    <source>
        <dbReference type="Pfam" id="PF12776"/>
    </source>
</evidence>
<feature type="region of interest" description="Disordered" evidence="1">
    <location>
        <begin position="142"/>
        <end position="167"/>
    </location>
</feature>
<dbReference type="Gramene" id="AUR62008529-RA">
    <property type="protein sequence ID" value="AUR62008529-RA:cds"/>
    <property type="gene ID" value="AUR62008529"/>
</dbReference>
<dbReference type="OMA" id="HATREWE"/>
<organism evidence="3 4">
    <name type="scientific">Chenopodium quinoa</name>
    <name type="common">Quinoa</name>
    <dbReference type="NCBI Taxonomy" id="63459"/>
    <lineage>
        <taxon>Eukaryota</taxon>
        <taxon>Viridiplantae</taxon>
        <taxon>Streptophyta</taxon>
        <taxon>Embryophyta</taxon>
        <taxon>Tracheophyta</taxon>
        <taxon>Spermatophyta</taxon>
        <taxon>Magnoliopsida</taxon>
        <taxon>eudicotyledons</taxon>
        <taxon>Gunneridae</taxon>
        <taxon>Pentapetalae</taxon>
        <taxon>Caryophyllales</taxon>
        <taxon>Chenopodiaceae</taxon>
        <taxon>Chenopodioideae</taxon>
        <taxon>Atripliceae</taxon>
        <taxon>Chenopodium</taxon>
    </lineage>
</organism>
<dbReference type="GeneID" id="110700702"/>
<dbReference type="AlphaFoldDB" id="A0A803L9J0"/>
<name>A0A803L9J0_CHEQI</name>
<gene>
    <name evidence="3" type="primary">LOC110700702</name>
</gene>
<evidence type="ECO:0000313" key="4">
    <source>
        <dbReference type="Proteomes" id="UP000596660"/>
    </source>
</evidence>
<keyword evidence="4" id="KW-1185">Reference proteome</keyword>
<dbReference type="Proteomes" id="UP000596660">
    <property type="component" value="Unplaced"/>
</dbReference>
<dbReference type="Pfam" id="PF12776">
    <property type="entry name" value="Myb_DNA-bind_3"/>
    <property type="match status" value="1"/>
</dbReference>
<dbReference type="KEGG" id="cqi:110700702"/>
<dbReference type="PANTHER" id="PTHR46929:SF4">
    <property type="entry name" value="MYB_SANT-LIKE DOMAIN-CONTAINING PROTEIN"/>
    <property type="match status" value="1"/>
</dbReference>
<feature type="region of interest" description="Disordered" evidence="1">
    <location>
        <begin position="191"/>
        <end position="222"/>
    </location>
</feature>
<proteinExistence type="predicted"/>
<feature type="compositionally biased region" description="Basic and acidic residues" evidence="1">
    <location>
        <begin position="147"/>
        <end position="159"/>
    </location>
</feature>
<dbReference type="RefSeq" id="XP_021733982.1">
    <property type="nucleotide sequence ID" value="XM_021878290.1"/>
</dbReference>
<dbReference type="PANTHER" id="PTHR46929">
    <property type="entry name" value="EXPRESSED PROTEIN"/>
    <property type="match status" value="1"/>
</dbReference>
<reference evidence="3" key="2">
    <citation type="submission" date="2021-03" db="UniProtKB">
        <authorList>
            <consortium name="EnsemblPlants"/>
        </authorList>
    </citation>
    <scope>IDENTIFICATION</scope>
</reference>
<dbReference type="RefSeq" id="XP_021733983.1">
    <property type="nucleotide sequence ID" value="XM_021878291.1"/>
</dbReference>
<reference evidence="3" key="1">
    <citation type="journal article" date="2017" name="Nature">
        <title>The genome of Chenopodium quinoa.</title>
        <authorList>
            <person name="Jarvis D.E."/>
            <person name="Ho Y.S."/>
            <person name="Lightfoot D.J."/>
            <person name="Schmoeckel S.M."/>
            <person name="Li B."/>
            <person name="Borm T.J.A."/>
            <person name="Ohyanagi H."/>
            <person name="Mineta K."/>
            <person name="Michell C.T."/>
            <person name="Saber N."/>
            <person name="Kharbatia N.M."/>
            <person name="Rupper R.R."/>
            <person name="Sharp A.R."/>
            <person name="Dally N."/>
            <person name="Boughton B.A."/>
            <person name="Woo Y.H."/>
            <person name="Gao G."/>
            <person name="Schijlen E.G.W.M."/>
            <person name="Guo X."/>
            <person name="Momin A.A."/>
            <person name="Negrao S."/>
            <person name="Al-Babili S."/>
            <person name="Gehring C."/>
            <person name="Roessner U."/>
            <person name="Jung C."/>
            <person name="Murphy K."/>
            <person name="Arold S.T."/>
            <person name="Gojobori T."/>
            <person name="van der Linden C.G."/>
            <person name="van Loo E.N."/>
            <person name="Jellen E.N."/>
            <person name="Maughan P.J."/>
            <person name="Tester M."/>
        </authorList>
    </citation>
    <scope>NUCLEOTIDE SEQUENCE [LARGE SCALE GENOMIC DNA]</scope>
    <source>
        <strain evidence="3">cv. PI 614886</strain>
    </source>
</reference>
<dbReference type="InterPro" id="IPR024752">
    <property type="entry name" value="Myb/SANT-like_dom"/>
</dbReference>
<accession>A0A803L9J0</accession>